<gene>
    <name evidence="1" type="ORF">EVAR_97451_1</name>
</gene>
<organism evidence="1 2">
    <name type="scientific">Eumeta variegata</name>
    <name type="common">Bagworm moth</name>
    <name type="synonym">Eumeta japonica</name>
    <dbReference type="NCBI Taxonomy" id="151549"/>
    <lineage>
        <taxon>Eukaryota</taxon>
        <taxon>Metazoa</taxon>
        <taxon>Ecdysozoa</taxon>
        <taxon>Arthropoda</taxon>
        <taxon>Hexapoda</taxon>
        <taxon>Insecta</taxon>
        <taxon>Pterygota</taxon>
        <taxon>Neoptera</taxon>
        <taxon>Endopterygota</taxon>
        <taxon>Lepidoptera</taxon>
        <taxon>Glossata</taxon>
        <taxon>Ditrysia</taxon>
        <taxon>Tineoidea</taxon>
        <taxon>Psychidae</taxon>
        <taxon>Oiketicinae</taxon>
        <taxon>Eumeta</taxon>
    </lineage>
</organism>
<proteinExistence type="predicted"/>
<dbReference type="AlphaFoldDB" id="A0A4C1WYU9"/>
<name>A0A4C1WYU9_EUMVA</name>
<reference evidence="1 2" key="1">
    <citation type="journal article" date="2019" name="Commun. Biol.">
        <title>The bagworm genome reveals a unique fibroin gene that provides high tensile strength.</title>
        <authorList>
            <person name="Kono N."/>
            <person name="Nakamura H."/>
            <person name="Ohtoshi R."/>
            <person name="Tomita M."/>
            <person name="Numata K."/>
            <person name="Arakawa K."/>
        </authorList>
    </citation>
    <scope>NUCLEOTIDE SEQUENCE [LARGE SCALE GENOMIC DNA]</scope>
</reference>
<sequence length="148" mass="16409">MFDIFEPKGKPLPHKRESACGNWSVHDAPHAGGKSAKIGRTCMAVSAARVSGYSRRAGAGPRRVIPERDGVQQRQMVEGVIVQSTKLCRSEEVHHQNYHSWTKPMKTLPTTRRCRGRMSQLKVNNSVGPLMPAVINAAVNSHWSSVQR</sequence>
<evidence type="ECO:0000313" key="1">
    <source>
        <dbReference type="EMBL" id="GBP56030.1"/>
    </source>
</evidence>
<dbReference type="Proteomes" id="UP000299102">
    <property type="component" value="Unassembled WGS sequence"/>
</dbReference>
<protein>
    <submittedName>
        <fullName evidence="1">Uncharacterized protein</fullName>
    </submittedName>
</protein>
<evidence type="ECO:0000313" key="2">
    <source>
        <dbReference type="Proteomes" id="UP000299102"/>
    </source>
</evidence>
<dbReference type="EMBL" id="BGZK01000683">
    <property type="protein sequence ID" value="GBP56030.1"/>
    <property type="molecule type" value="Genomic_DNA"/>
</dbReference>
<accession>A0A4C1WYU9</accession>
<comment type="caution">
    <text evidence="1">The sequence shown here is derived from an EMBL/GenBank/DDBJ whole genome shotgun (WGS) entry which is preliminary data.</text>
</comment>
<keyword evidence="2" id="KW-1185">Reference proteome</keyword>